<feature type="compositionally biased region" description="Basic and acidic residues" evidence="1">
    <location>
        <begin position="603"/>
        <end position="613"/>
    </location>
</feature>
<protein>
    <submittedName>
        <fullName evidence="3">Uncharacterized protein</fullName>
    </submittedName>
</protein>
<feature type="transmembrane region" description="Helical" evidence="2">
    <location>
        <begin position="560"/>
        <end position="579"/>
    </location>
</feature>
<keyword evidence="2" id="KW-1133">Transmembrane helix</keyword>
<evidence type="ECO:0000313" key="4">
    <source>
        <dbReference type="Proteomes" id="UP001149074"/>
    </source>
</evidence>
<keyword evidence="4" id="KW-1185">Reference proteome</keyword>
<evidence type="ECO:0000256" key="1">
    <source>
        <dbReference type="SAM" id="MobiDB-lite"/>
    </source>
</evidence>
<accession>A0A9W9G3G4</accession>
<comment type="caution">
    <text evidence="3">The sequence shown here is derived from an EMBL/GenBank/DDBJ whole genome shotgun (WGS) entry which is preliminary data.</text>
</comment>
<dbReference type="RefSeq" id="XP_056479486.1">
    <property type="nucleotide sequence ID" value="XM_056614445.1"/>
</dbReference>
<dbReference type="AlphaFoldDB" id="A0A9W9G3G4"/>
<dbReference type="Gene3D" id="1.20.58.340">
    <property type="entry name" value="Magnesium transport protein CorA, transmembrane region"/>
    <property type="match status" value="1"/>
</dbReference>
<feature type="transmembrane region" description="Helical" evidence="2">
    <location>
        <begin position="527"/>
        <end position="548"/>
    </location>
</feature>
<reference evidence="3" key="2">
    <citation type="journal article" date="2023" name="IMA Fungus">
        <title>Comparative genomic study of the Penicillium genus elucidates a diverse pangenome and 15 lateral gene transfer events.</title>
        <authorList>
            <person name="Petersen C."/>
            <person name="Sorensen T."/>
            <person name="Nielsen M.R."/>
            <person name="Sondergaard T.E."/>
            <person name="Sorensen J.L."/>
            <person name="Fitzpatrick D.A."/>
            <person name="Frisvad J.C."/>
            <person name="Nielsen K.L."/>
        </authorList>
    </citation>
    <scope>NUCLEOTIDE SEQUENCE</scope>
    <source>
        <strain evidence="3">IBT 30761</strain>
    </source>
</reference>
<proteinExistence type="predicted"/>
<feature type="transmembrane region" description="Helical" evidence="2">
    <location>
        <begin position="439"/>
        <end position="460"/>
    </location>
</feature>
<dbReference type="GeneID" id="81353424"/>
<organism evidence="3 4">
    <name type="scientific">Penicillium argentinense</name>
    <dbReference type="NCBI Taxonomy" id="1131581"/>
    <lineage>
        <taxon>Eukaryota</taxon>
        <taxon>Fungi</taxon>
        <taxon>Dikarya</taxon>
        <taxon>Ascomycota</taxon>
        <taxon>Pezizomycotina</taxon>
        <taxon>Eurotiomycetes</taxon>
        <taxon>Eurotiomycetidae</taxon>
        <taxon>Eurotiales</taxon>
        <taxon>Aspergillaceae</taxon>
        <taxon>Penicillium</taxon>
    </lineage>
</organism>
<keyword evidence="2" id="KW-0472">Membrane</keyword>
<dbReference type="OrthoDB" id="3231000at2759"/>
<dbReference type="EMBL" id="JAPQKI010000002">
    <property type="protein sequence ID" value="KAJ5111416.1"/>
    <property type="molecule type" value="Genomic_DNA"/>
</dbReference>
<keyword evidence="2" id="KW-0812">Transmembrane</keyword>
<sequence length="628" mass="70662">MANKIDNYTANIVRLSRFLPGYDQLSGNSTEKVSVSLVDLEENGNFHVHESQSWDSNSSQRDLSAWLTGEANGVATRYILMEDIIPWICAPLGATFDLDPQFFVDHMGNQAPTVSLWGTPRSAHWNTWNLRKPYLSSRWYRPVAYRKPVVGGEKGEVQVKQFLPNSSVFRSELDLSELVVPGFRPGRITAIEERVSIYHVEKDRRRHVIIISDPIPTCRQQRWTTIHHNPLHETEPSIAPLEAEIHISTLYKCLRTSLILETVLSTTSCLRDYAQRPIPNELLLEECLFHIIVSDTQGLLYLLHHVRGTIVTAVVPQNAELEDIFALRTFIANIQSQVPDLKSELEQGLGALLELFPADEAHRTASAQVKIQFEHIILDLSRSLDSITGAVQFMESQRAILEAESITRLTELAFFFIPLSFSAALFSMQVRELSQPLPLAYFVAFALSLSATTYTLRLVVRSSWMQRKKQEVLTSVRKHSSLPPSARVANSAVIAWMITQAVVKPIARMIIHVIFSDYIGAFYQVRYLVLVLTVLLPCLVAPPLAVLWTRQINLDLKIGLTFAILLLTLCILALVILAIPTTREQIKSLLPSQPPDSLPRNTSSREPERPDLVHKGTVAQGTSSLVYL</sequence>
<evidence type="ECO:0000313" key="3">
    <source>
        <dbReference type="EMBL" id="KAJ5111416.1"/>
    </source>
</evidence>
<name>A0A9W9G3G4_9EURO</name>
<reference evidence="3" key="1">
    <citation type="submission" date="2022-11" db="EMBL/GenBank/DDBJ databases">
        <authorList>
            <person name="Petersen C."/>
        </authorList>
    </citation>
    <scope>NUCLEOTIDE SEQUENCE</scope>
    <source>
        <strain evidence="3">IBT 30761</strain>
    </source>
</reference>
<dbReference type="Proteomes" id="UP001149074">
    <property type="component" value="Unassembled WGS sequence"/>
</dbReference>
<evidence type="ECO:0000256" key="2">
    <source>
        <dbReference type="SAM" id="Phobius"/>
    </source>
</evidence>
<feature type="region of interest" description="Disordered" evidence="1">
    <location>
        <begin position="590"/>
        <end position="613"/>
    </location>
</feature>
<gene>
    <name evidence="3" type="ORF">N7532_001951</name>
</gene>